<dbReference type="Proteomes" id="UP000824782">
    <property type="component" value="Unassembled WGS sequence"/>
</dbReference>
<evidence type="ECO:0000313" key="2">
    <source>
        <dbReference type="Proteomes" id="UP000824782"/>
    </source>
</evidence>
<organism evidence="1 2">
    <name type="scientific">Engystomops pustulosus</name>
    <name type="common">Tungara frog</name>
    <name type="synonym">Physalaemus pustulosus</name>
    <dbReference type="NCBI Taxonomy" id="76066"/>
    <lineage>
        <taxon>Eukaryota</taxon>
        <taxon>Metazoa</taxon>
        <taxon>Chordata</taxon>
        <taxon>Craniata</taxon>
        <taxon>Vertebrata</taxon>
        <taxon>Euteleostomi</taxon>
        <taxon>Amphibia</taxon>
        <taxon>Batrachia</taxon>
        <taxon>Anura</taxon>
        <taxon>Neobatrachia</taxon>
        <taxon>Hyloidea</taxon>
        <taxon>Leptodactylidae</taxon>
        <taxon>Leiuperinae</taxon>
        <taxon>Engystomops</taxon>
    </lineage>
</organism>
<keyword evidence="2" id="KW-1185">Reference proteome</keyword>
<comment type="caution">
    <text evidence="1">The sequence shown here is derived from an EMBL/GenBank/DDBJ whole genome shotgun (WGS) entry which is preliminary data.</text>
</comment>
<name>A0AAV7AWE3_ENGPU</name>
<protein>
    <submittedName>
        <fullName evidence="1">Uncharacterized protein</fullName>
    </submittedName>
</protein>
<proteinExistence type="predicted"/>
<gene>
    <name evidence="1" type="ORF">GDO81_016212</name>
</gene>
<dbReference type="EMBL" id="WNYA01000007">
    <property type="protein sequence ID" value="KAG8563835.1"/>
    <property type="molecule type" value="Genomic_DNA"/>
</dbReference>
<dbReference type="AlphaFoldDB" id="A0AAV7AWE3"/>
<evidence type="ECO:0000313" key="1">
    <source>
        <dbReference type="EMBL" id="KAG8563835.1"/>
    </source>
</evidence>
<reference evidence="1" key="1">
    <citation type="thesis" date="2020" institute="ProQuest LLC" country="789 East Eisenhower Parkway, Ann Arbor, MI, USA">
        <title>Comparative Genomics and Chromosome Evolution.</title>
        <authorList>
            <person name="Mudd A.B."/>
        </authorList>
    </citation>
    <scope>NUCLEOTIDE SEQUENCE</scope>
    <source>
        <strain evidence="1">237g6f4</strain>
        <tissue evidence="1">Blood</tissue>
    </source>
</reference>
<accession>A0AAV7AWE3</accession>
<sequence>MASPITFPSDAARTHQSIPNIPKHHAASAFTFHWKYWAASRVCHYDDSGVNNRVPVSSLQQIHNYLARTLNYNTESLSQSTACKGISLQYMDLLH</sequence>